<evidence type="ECO:0000313" key="4">
    <source>
        <dbReference type="Proteomes" id="UP000799770"/>
    </source>
</evidence>
<dbReference type="EMBL" id="ML977314">
    <property type="protein sequence ID" value="KAF2120142.1"/>
    <property type="molecule type" value="Genomic_DNA"/>
</dbReference>
<evidence type="ECO:0000256" key="1">
    <source>
        <dbReference type="SAM" id="MobiDB-lite"/>
    </source>
</evidence>
<keyword evidence="4" id="KW-1185">Reference proteome</keyword>
<evidence type="ECO:0000256" key="2">
    <source>
        <dbReference type="SAM" id="SignalP"/>
    </source>
</evidence>
<dbReference type="AlphaFoldDB" id="A0A6A5ZKM3"/>
<feature type="chain" id="PRO_5025489226" evidence="2">
    <location>
        <begin position="20"/>
        <end position="798"/>
    </location>
</feature>
<reference evidence="3" key="1">
    <citation type="journal article" date="2020" name="Stud. Mycol.">
        <title>101 Dothideomycetes genomes: a test case for predicting lifestyles and emergence of pathogens.</title>
        <authorList>
            <person name="Haridas S."/>
            <person name="Albert R."/>
            <person name="Binder M."/>
            <person name="Bloem J."/>
            <person name="Labutti K."/>
            <person name="Salamov A."/>
            <person name="Andreopoulos B."/>
            <person name="Baker S."/>
            <person name="Barry K."/>
            <person name="Bills G."/>
            <person name="Bluhm B."/>
            <person name="Cannon C."/>
            <person name="Castanera R."/>
            <person name="Culley D."/>
            <person name="Daum C."/>
            <person name="Ezra D."/>
            <person name="Gonzalez J."/>
            <person name="Henrissat B."/>
            <person name="Kuo A."/>
            <person name="Liang C."/>
            <person name="Lipzen A."/>
            <person name="Lutzoni F."/>
            <person name="Magnuson J."/>
            <person name="Mondo S."/>
            <person name="Nolan M."/>
            <person name="Ohm R."/>
            <person name="Pangilinan J."/>
            <person name="Park H.-J."/>
            <person name="Ramirez L."/>
            <person name="Alfaro M."/>
            <person name="Sun H."/>
            <person name="Tritt A."/>
            <person name="Yoshinaga Y."/>
            <person name="Zwiers L.-H."/>
            <person name="Turgeon B."/>
            <person name="Goodwin S."/>
            <person name="Spatafora J."/>
            <person name="Crous P."/>
            <person name="Grigoriev I."/>
        </authorList>
    </citation>
    <scope>NUCLEOTIDE SEQUENCE</scope>
    <source>
        <strain evidence="3">CBS 627.86</strain>
    </source>
</reference>
<dbReference type="OrthoDB" id="3687237at2759"/>
<keyword evidence="2" id="KW-0732">Signal</keyword>
<sequence>MARVNAYLMFRVLIPVALADVFTISLGDLNQYSTSLKGVPTLTGSKILFTSSADPKAGLDIVLSDELRKNVQTAVDKDCKEVNESSVWHAPASQIQQASSAATASAVAIITNSGAPFVTVTPQPILATVTGSQPPSMTTYTDSSNDHSAGDVDINLSEDLAAQLTELFMDNSDCTDGKIFDTHGKAISSPRRRLDGYGAVVCAAEAGVRNAGPGGPFGDLAALGGNPLAWVDQEAVRALRVVIQFTRRYALNLGMNPDQAEGFANPVFALANRVWRDGQALQRQNRIKSDKLGGTMTPSRTRTGTMTTSSKSSSSSTSSMGCVASCAMQGIIKRCETQCPTQTSGSPPRTTSYEVTTVTITPWTPPAEDEPAELVVCYPEGSTSRFPQRLFADKQFYDNFCETADSTWDDVSWLVDAVGRELPVPGRAVRSRSERRDPPPDADKWDGYTISLWSRPDNKSGTVCTETCNEAFNQMAYSSCGKEGDEQDEMAESGVITIGCGEYTYTVFPPPIKLEITCRNHPRSAPQHDSDAQGALGVDSAVDQFCSDNDGRVEIDLSQRYGITEFGIADRNSFWLRASLDGCSDAQKIVKDECTTALKNGTQQCDPQSTETHGVTSKVGCLAYSIDLGGAMTPPWAEIHEWPAPEFLPGRGLGGAANEPIPYGSDIQLGRPLSNDDIESSIGAFCRDGQEINGYGKDNEAMYIYPPKGTTQFYPDDSLTMNLALGAETMNNGASWPYDDMNWCNGYDWKLGKDDCTFAFRRLLAGTNTIQDKFRGGTYVYRCVGYKIYHSNCGKEGC</sequence>
<feature type="region of interest" description="Disordered" evidence="1">
    <location>
        <begin position="288"/>
        <end position="318"/>
    </location>
</feature>
<feature type="compositionally biased region" description="Low complexity" evidence="1">
    <location>
        <begin position="293"/>
        <end position="318"/>
    </location>
</feature>
<evidence type="ECO:0000313" key="3">
    <source>
        <dbReference type="EMBL" id="KAF2120142.1"/>
    </source>
</evidence>
<gene>
    <name evidence="3" type="ORF">BDV96DRAFT_641993</name>
</gene>
<protein>
    <submittedName>
        <fullName evidence="3">Uncharacterized protein</fullName>
    </submittedName>
</protein>
<organism evidence="3 4">
    <name type="scientific">Lophiotrema nucula</name>
    <dbReference type="NCBI Taxonomy" id="690887"/>
    <lineage>
        <taxon>Eukaryota</taxon>
        <taxon>Fungi</taxon>
        <taxon>Dikarya</taxon>
        <taxon>Ascomycota</taxon>
        <taxon>Pezizomycotina</taxon>
        <taxon>Dothideomycetes</taxon>
        <taxon>Pleosporomycetidae</taxon>
        <taxon>Pleosporales</taxon>
        <taxon>Lophiotremataceae</taxon>
        <taxon>Lophiotrema</taxon>
    </lineage>
</organism>
<dbReference type="Proteomes" id="UP000799770">
    <property type="component" value="Unassembled WGS sequence"/>
</dbReference>
<proteinExistence type="predicted"/>
<feature type="signal peptide" evidence="2">
    <location>
        <begin position="1"/>
        <end position="19"/>
    </location>
</feature>
<accession>A0A6A5ZKM3</accession>
<name>A0A6A5ZKM3_9PLEO</name>